<comment type="caution">
    <text evidence="2">The sequence shown here is derived from an EMBL/GenBank/DDBJ whole genome shotgun (WGS) entry which is preliminary data.</text>
</comment>
<reference evidence="2" key="1">
    <citation type="submission" date="2023-03" db="EMBL/GenBank/DDBJ databases">
        <title>Amycolatopsis taiwanensis NBRC 103393.</title>
        <authorList>
            <person name="Ichikawa N."/>
            <person name="Sato H."/>
            <person name="Tonouchi N."/>
        </authorList>
    </citation>
    <scope>NUCLEOTIDE SEQUENCE</scope>
    <source>
        <strain evidence="2">NBRC 103393</strain>
    </source>
</reference>
<dbReference type="AlphaFoldDB" id="A0A9W6R706"/>
<proteinExistence type="predicted"/>
<gene>
    <name evidence="2" type="ORF">Atai01_68630</name>
</gene>
<keyword evidence="3" id="KW-1185">Reference proteome</keyword>
<feature type="region of interest" description="Disordered" evidence="1">
    <location>
        <begin position="19"/>
        <end position="41"/>
    </location>
</feature>
<accession>A0A9W6R706</accession>
<evidence type="ECO:0000313" key="2">
    <source>
        <dbReference type="EMBL" id="GLY70244.1"/>
    </source>
</evidence>
<dbReference type="EMBL" id="BSTI01000021">
    <property type="protein sequence ID" value="GLY70244.1"/>
    <property type="molecule type" value="Genomic_DNA"/>
</dbReference>
<dbReference type="Proteomes" id="UP001165136">
    <property type="component" value="Unassembled WGS sequence"/>
</dbReference>
<protein>
    <submittedName>
        <fullName evidence="2">Uncharacterized protein</fullName>
    </submittedName>
</protein>
<sequence length="156" mass="16113">MPTVTATATIGMYSLNVGTSGRAGGAAKRSSGDTPIRASSSRAAFTSADAATNRPGRIAALSSEITIQQCGVARGEQIVQRGRRVHDAQVTLRVGGQQNPVTWDQVATVSDRSGQAQVPLPGHAEHAVIIAANDQKPSRFADVQLPSTQPSAVITA</sequence>
<evidence type="ECO:0000313" key="3">
    <source>
        <dbReference type="Proteomes" id="UP001165136"/>
    </source>
</evidence>
<organism evidence="2 3">
    <name type="scientific">Amycolatopsis taiwanensis</name>
    <dbReference type="NCBI Taxonomy" id="342230"/>
    <lineage>
        <taxon>Bacteria</taxon>
        <taxon>Bacillati</taxon>
        <taxon>Actinomycetota</taxon>
        <taxon>Actinomycetes</taxon>
        <taxon>Pseudonocardiales</taxon>
        <taxon>Pseudonocardiaceae</taxon>
        <taxon>Amycolatopsis</taxon>
    </lineage>
</organism>
<name>A0A9W6R706_9PSEU</name>
<evidence type="ECO:0000256" key="1">
    <source>
        <dbReference type="SAM" id="MobiDB-lite"/>
    </source>
</evidence>